<reference evidence="7 9" key="2">
    <citation type="submission" date="2016-11" db="EMBL/GenBank/DDBJ databases">
        <authorList>
            <person name="Klemetsen T."/>
        </authorList>
    </citation>
    <scope>NUCLEOTIDE SEQUENCE [LARGE SCALE GENOMIC DNA]</scope>
    <source>
        <strain evidence="7">MT 2528</strain>
    </source>
</reference>
<dbReference type="KEGG" id="mvs:MVIS_3963"/>
<name>A0A090IKH1_9GAMM</name>
<keyword evidence="5" id="KW-0408">Iron</keyword>
<protein>
    <submittedName>
        <fullName evidence="8">Probable taurine catabolism dioxygenase</fullName>
    </submittedName>
</protein>
<keyword evidence="2" id="KW-0479">Metal-binding</keyword>
<dbReference type="AlphaFoldDB" id="A0A090IKH1"/>
<keyword evidence="9" id="KW-1185">Reference proteome</keyword>
<keyword evidence="4" id="KW-0560">Oxidoreductase</keyword>
<evidence type="ECO:0000256" key="3">
    <source>
        <dbReference type="ARBA" id="ARBA00022964"/>
    </source>
</evidence>
<evidence type="ECO:0000256" key="4">
    <source>
        <dbReference type="ARBA" id="ARBA00023002"/>
    </source>
</evidence>
<evidence type="ECO:0000256" key="2">
    <source>
        <dbReference type="ARBA" id="ARBA00022723"/>
    </source>
</evidence>
<dbReference type="SUPFAM" id="SSF51197">
    <property type="entry name" value="Clavaminate synthase-like"/>
    <property type="match status" value="1"/>
</dbReference>
<evidence type="ECO:0000313" key="7">
    <source>
        <dbReference type="EMBL" id="SGY91098.1"/>
    </source>
</evidence>
<accession>A0A090IKH1</accession>
<dbReference type="OrthoDB" id="581608at2"/>
<dbReference type="Gene3D" id="3.60.130.10">
    <property type="entry name" value="Clavaminate synthase-like"/>
    <property type="match status" value="1"/>
</dbReference>
<dbReference type="InterPro" id="IPR042098">
    <property type="entry name" value="TauD-like_sf"/>
</dbReference>
<comment type="similarity">
    <text evidence="1">Belongs to the TfdA dioxygenase family.</text>
</comment>
<organism evidence="8 10">
    <name type="scientific">Moritella viscosa</name>
    <dbReference type="NCBI Taxonomy" id="80854"/>
    <lineage>
        <taxon>Bacteria</taxon>
        <taxon>Pseudomonadati</taxon>
        <taxon>Pseudomonadota</taxon>
        <taxon>Gammaproteobacteria</taxon>
        <taxon>Alteromonadales</taxon>
        <taxon>Moritellaceae</taxon>
        <taxon>Moritella</taxon>
    </lineage>
</organism>
<dbReference type="PANTHER" id="PTHR30468:SF1">
    <property type="entry name" value="ALPHA-KETOGLUTARATE-DEPENDENT SULFONATE DIOXYGENASE"/>
    <property type="match status" value="1"/>
</dbReference>
<dbReference type="EMBL" id="FPLJ01000051">
    <property type="protein sequence ID" value="SGY91098.1"/>
    <property type="molecule type" value="Genomic_DNA"/>
</dbReference>
<proteinExistence type="inferred from homology"/>
<dbReference type="GeneID" id="61295980"/>
<sequence>MKIELLTPHIGALLHDVDLANCNDSTFETVYQAWFTHQVIFFREQKFSPQQHLTIAARFGELEPVHPFFPHVEQAPQVSIIETVSGKPPLESFWHTDLTWREKPSKASILHAQHVPSCGGDTLWCSMSAVFRDLPERDKVLLRTLSSMHALFAFDGIESRDITEDWQKEVMAVSALNPPVSHPVITRNPDTDEEILFINEQFTRYIIGMNCDDSNALLAKLFTMARQPEYQVRFKWQSNSLAIWDNRSTQHYAVIDYADSPRKLHRVTVS</sequence>
<evidence type="ECO:0000256" key="1">
    <source>
        <dbReference type="ARBA" id="ARBA00005896"/>
    </source>
</evidence>
<evidence type="ECO:0000313" key="9">
    <source>
        <dbReference type="Proteomes" id="UP000182660"/>
    </source>
</evidence>
<dbReference type="PANTHER" id="PTHR30468">
    <property type="entry name" value="ALPHA-KETOGLUTARATE-DEPENDENT SULFONATE DIOXYGENASE"/>
    <property type="match status" value="1"/>
</dbReference>
<dbReference type="Pfam" id="PF02668">
    <property type="entry name" value="TauD"/>
    <property type="match status" value="1"/>
</dbReference>
<dbReference type="HOGENOM" id="CLU_036005_2_1_6"/>
<evidence type="ECO:0000313" key="8">
    <source>
        <dbReference type="EMBL" id="SGZ00373.1"/>
    </source>
</evidence>
<evidence type="ECO:0000313" key="10">
    <source>
        <dbReference type="Proteomes" id="UP000183794"/>
    </source>
</evidence>
<reference evidence="8 10" key="1">
    <citation type="submission" date="2016-11" db="EMBL/GenBank/DDBJ databases">
        <authorList>
            <person name="Jaros S."/>
            <person name="Januszkiewicz K."/>
            <person name="Wedrychowicz H."/>
        </authorList>
    </citation>
    <scope>NUCLEOTIDE SEQUENCE [LARGE SCALE GENOMIC DNA]</scope>
    <source>
        <strain evidence="8">NVI 5450</strain>
    </source>
</reference>
<feature type="domain" description="TauD/TfdA-like" evidence="6">
    <location>
        <begin position="3"/>
        <end position="268"/>
    </location>
</feature>
<dbReference type="PATRIC" id="fig|80854.5.peg.4193"/>
<evidence type="ECO:0000256" key="5">
    <source>
        <dbReference type="ARBA" id="ARBA00023004"/>
    </source>
</evidence>
<dbReference type="RefSeq" id="WP_045111923.1">
    <property type="nucleotide sequence ID" value="NZ_CAWQZC010000150.1"/>
</dbReference>
<evidence type="ECO:0000259" key="6">
    <source>
        <dbReference type="Pfam" id="PF02668"/>
    </source>
</evidence>
<keyword evidence="3 8" id="KW-0223">Dioxygenase</keyword>
<dbReference type="GO" id="GO:0000908">
    <property type="term" value="F:taurine dioxygenase activity"/>
    <property type="evidence" value="ECO:0007669"/>
    <property type="project" value="TreeGrafter"/>
</dbReference>
<dbReference type="GO" id="GO:0005737">
    <property type="term" value="C:cytoplasm"/>
    <property type="evidence" value="ECO:0007669"/>
    <property type="project" value="TreeGrafter"/>
</dbReference>
<dbReference type="STRING" id="80854.MVIS_3963"/>
<dbReference type="Proteomes" id="UP000182660">
    <property type="component" value="Unassembled WGS sequence"/>
</dbReference>
<dbReference type="InterPro" id="IPR003819">
    <property type="entry name" value="TauD/TfdA-like"/>
</dbReference>
<dbReference type="InterPro" id="IPR051323">
    <property type="entry name" value="AtsK-like"/>
</dbReference>
<dbReference type="Proteomes" id="UP000183794">
    <property type="component" value="Unassembled WGS sequence"/>
</dbReference>
<dbReference type="GO" id="GO:0006790">
    <property type="term" value="P:sulfur compound metabolic process"/>
    <property type="evidence" value="ECO:0007669"/>
    <property type="project" value="TreeGrafter"/>
</dbReference>
<dbReference type="EMBL" id="FPLD01000061">
    <property type="protein sequence ID" value="SGZ00373.1"/>
    <property type="molecule type" value="Genomic_DNA"/>
</dbReference>
<gene>
    <name evidence="7" type="ORF">MT2528_2080</name>
    <name evidence="8" type="ORF">NVI5450_2303</name>
</gene>
<dbReference type="GO" id="GO:0046872">
    <property type="term" value="F:metal ion binding"/>
    <property type="evidence" value="ECO:0007669"/>
    <property type="project" value="UniProtKB-KW"/>
</dbReference>